<dbReference type="InParanoid" id="A0A7J8HZX1"/>
<evidence type="ECO:0000313" key="2">
    <source>
        <dbReference type="EMBL" id="KAF6477923.1"/>
    </source>
</evidence>
<sequence length="139" mass="16094">MAFILKSILSDISIAIPAFFSFPFAWKIFFHPFTFNLCESFVVTWVSCKKHISESCFFIQSATLCLFMGAFNPFTFKVIIDMYLFIAIFVYCGYIFLSISPDNYSSLFNISCSAGLVLMYSLSLLFLTWKALYLTFYFE</sequence>
<protein>
    <submittedName>
        <fullName evidence="2">Uncharacterized protein</fullName>
    </submittedName>
</protein>
<gene>
    <name evidence="2" type="ORF">HJG59_010818</name>
</gene>
<proteinExistence type="predicted"/>
<keyword evidence="1" id="KW-1133">Transmembrane helix</keyword>
<evidence type="ECO:0000256" key="1">
    <source>
        <dbReference type="SAM" id="Phobius"/>
    </source>
</evidence>
<keyword evidence="1" id="KW-0812">Transmembrane</keyword>
<reference evidence="2 3" key="1">
    <citation type="journal article" date="2020" name="Nature">
        <title>Six reference-quality genomes reveal evolution of bat adaptations.</title>
        <authorList>
            <person name="Jebb D."/>
            <person name="Huang Z."/>
            <person name="Pippel M."/>
            <person name="Hughes G.M."/>
            <person name="Lavrichenko K."/>
            <person name="Devanna P."/>
            <person name="Winkler S."/>
            <person name="Jermiin L.S."/>
            <person name="Skirmuntt E.C."/>
            <person name="Katzourakis A."/>
            <person name="Burkitt-Gray L."/>
            <person name="Ray D.A."/>
            <person name="Sullivan K.A.M."/>
            <person name="Roscito J.G."/>
            <person name="Kirilenko B.M."/>
            <person name="Davalos L.M."/>
            <person name="Corthals A.P."/>
            <person name="Power M.L."/>
            <person name="Jones G."/>
            <person name="Ransome R.D."/>
            <person name="Dechmann D.K.N."/>
            <person name="Locatelli A.G."/>
            <person name="Puechmaille S.J."/>
            <person name="Fedrigo O."/>
            <person name="Jarvis E.D."/>
            <person name="Hiller M."/>
            <person name="Vernes S.C."/>
            <person name="Myers E.W."/>
            <person name="Teeling E.C."/>
        </authorList>
    </citation>
    <scope>NUCLEOTIDE SEQUENCE [LARGE SCALE GENOMIC DNA]</scope>
    <source>
        <strain evidence="2">MMolMol1</strain>
        <tissue evidence="2">Muscle</tissue>
    </source>
</reference>
<feature type="transmembrane region" description="Helical" evidence="1">
    <location>
        <begin position="78"/>
        <end position="97"/>
    </location>
</feature>
<dbReference type="AlphaFoldDB" id="A0A7J8HZX1"/>
<accession>A0A7J8HZX1</accession>
<keyword evidence="1" id="KW-0472">Membrane</keyword>
<feature type="transmembrane region" description="Helical" evidence="1">
    <location>
        <begin position="117"/>
        <end position="138"/>
    </location>
</feature>
<organism evidence="2 3">
    <name type="scientific">Molossus molossus</name>
    <name type="common">Pallas' mastiff bat</name>
    <name type="synonym">Vespertilio molossus</name>
    <dbReference type="NCBI Taxonomy" id="27622"/>
    <lineage>
        <taxon>Eukaryota</taxon>
        <taxon>Metazoa</taxon>
        <taxon>Chordata</taxon>
        <taxon>Craniata</taxon>
        <taxon>Vertebrata</taxon>
        <taxon>Euteleostomi</taxon>
        <taxon>Mammalia</taxon>
        <taxon>Eutheria</taxon>
        <taxon>Laurasiatheria</taxon>
        <taxon>Chiroptera</taxon>
        <taxon>Yangochiroptera</taxon>
        <taxon>Molossidae</taxon>
        <taxon>Molossus</taxon>
    </lineage>
</organism>
<dbReference type="EMBL" id="JACASF010000005">
    <property type="protein sequence ID" value="KAF6477923.1"/>
    <property type="molecule type" value="Genomic_DNA"/>
</dbReference>
<evidence type="ECO:0000313" key="3">
    <source>
        <dbReference type="Proteomes" id="UP000550707"/>
    </source>
</evidence>
<dbReference type="Proteomes" id="UP000550707">
    <property type="component" value="Unassembled WGS sequence"/>
</dbReference>
<name>A0A7J8HZX1_MOLMO</name>
<feature type="transmembrane region" description="Helical" evidence="1">
    <location>
        <begin position="12"/>
        <end position="31"/>
    </location>
</feature>
<comment type="caution">
    <text evidence="2">The sequence shown here is derived from an EMBL/GenBank/DDBJ whole genome shotgun (WGS) entry which is preliminary data.</text>
</comment>
<keyword evidence="3" id="KW-1185">Reference proteome</keyword>